<evidence type="ECO:0000259" key="4">
    <source>
        <dbReference type="Pfam" id="PF00294"/>
    </source>
</evidence>
<protein>
    <submittedName>
        <fullName evidence="5">Sugar kinase</fullName>
    </submittedName>
</protein>
<dbReference type="Pfam" id="PF00294">
    <property type="entry name" value="PfkB"/>
    <property type="match status" value="1"/>
</dbReference>
<dbReference type="EMBL" id="CP109967">
    <property type="protein sequence ID" value="WAJ72147.1"/>
    <property type="molecule type" value="Genomic_DNA"/>
</dbReference>
<proteinExistence type="inferred from homology"/>
<dbReference type="InterPro" id="IPR050306">
    <property type="entry name" value="PfkB_Carbo_kinase"/>
</dbReference>
<keyword evidence="3 5" id="KW-0418">Kinase</keyword>
<dbReference type="InterPro" id="IPR029056">
    <property type="entry name" value="Ribokinase-like"/>
</dbReference>
<dbReference type="PANTHER" id="PTHR43085:SF15">
    <property type="entry name" value="2-DEHYDRO-3-DEOXYGLUCONOKINASE"/>
    <property type="match status" value="1"/>
</dbReference>
<accession>A0ABY7ATP5</accession>
<keyword evidence="5" id="KW-0614">Plasmid</keyword>
<dbReference type="InterPro" id="IPR011611">
    <property type="entry name" value="PfkB_dom"/>
</dbReference>
<dbReference type="CDD" id="cd01166">
    <property type="entry name" value="KdgK"/>
    <property type="match status" value="1"/>
</dbReference>
<dbReference type="Gene3D" id="3.40.1190.20">
    <property type="match status" value="1"/>
</dbReference>
<sequence>MSKIFLFGECMVELSSNQQDTLNQSFAGDFFNAAVYLKRAFEPIEVNLLTAIGKDKLSNAMIKLFEHEQLNTDLVFKDTKKLPGLYWIQLDNKGERSFDYWRSDAAVRQIMKWIDDKTLAELTHSDWFFFSGISLAVINPQDRALFWKMLDALKLAGVKIAFDPNYRHQLWQNEAEARAHFEQAFEYTDMLLPGVDDFKTLYAIETAEQVADFCQPYQIDELIIKNGEQGVYCVYQNQVRQINIEPVNHVVDTTSAGDSFNGVYLGARLSGKDVANSVALAAKAAAIVIQHKGAIVPKQVFTLA</sequence>
<dbReference type="GO" id="GO:0016301">
    <property type="term" value="F:kinase activity"/>
    <property type="evidence" value="ECO:0007669"/>
    <property type="project" value="UniProtKB-KW"/>
</dbReference>
<feature type="domain" description="Carbohydrate kinase PfkB" evidence="4">
    <location>
        <begin position="1"/>
        <end position="297"/>
    </location>
</feature>
<dbReference type="Proteomes" id="UP001163726">
    <property type="component" value="Plasmid pCadTS8_2"/>
</dbReference>
<evidence type="ECO:0000256" key="3">
    <source>
        <dbReference type="ARBA" id="ARBA00022777"/>
    </source>
</evidence>
<evidence type="ECO:0000256" key="2">
    <source>
        <dbReference type="ARBA" id="ARBA00022679"/>
    </source>
</evidence>
<reference evidence="5" key="1">
    <citation type="submission" date="2022-10" db="EMBL/GenBank/DDBJ databases">
        <title>Catenovulum adriacola sp. nov. isolated in the Harbour of Susak.</title>
        <authorList>
            <person name="Schoch T."/>
            <person name="Reich S.J."/>
            <person name="Stoeferle S."/>
            <person name="Flaiz M."/>
            <person name="Kazda M."/>
            <person name="Riedel C.U."/>
            <person name="Duerre P."/>
        </authorList>
    </citation>
    <scope>NUCLEOTIDE SEQUENCE</scope>
    <source>
        <strain evidence="5">TS8</strain>
        <plasmid evidence="5">pCadTS8_2</plasmid>
    </source>
</reference>
<keyword evidence="2" id="KW-0808">Transferase</keyword>
<organism evidence="5 6">
    <name type="scientific">Catenovulum adriaticum</name>
    <dbReference type="NCBI Taxonomy" id="2984846"/>
    <lineage>
        <taxon>Bacteria</taxon>
        <taxon>Pseudomonadati</taxon>
        <taxon>Pseudomonadota</taxon>
        <taxon>Gammaproteobacteria</taxon>
        <taxon>Alteromonadales</taxon>
        <taxon>Alteromonadaceae</taxon>
        <taxon>Catenovulum</taxon>
    </lineage>
</organism>
<evidence type="ECO:0000256" key="1">
    <source>
        <dbReference type="ARBA" id="ARBA00010688"/>
    </source>
</evidence>
<dbReference type="PANTHER" id="PTHR43085">
    <property type="entry name" value="HEXOKINASE FAMILY MEMBER"/>
    <property type="match status" value="1"/>
</dbReference>
<evidence type="ECO:0000313" key="6">
    <source>
        <dbReference type="Proteomes" id="UP001163726"/>
    </source>
</evidence>
<name>A0ABY7ATP5_9ALTE</name>
<dbReference type="RefSeq" id="WP_268076862.1">
    <property type="nucleotide sequence ID" value="NZ_CP109967.1"/>
</dbReference>
<geneLocation type="plasmid" evidence="5 6">
    <name>pCadTS8_2</name>
</geneLocation>
<keyword evidence="6" id="KW-1185">Reference proteome</keyword>
<evidence type="ECO:0000313" key="5">
    <source>
        <dbReference type="EMBL" id="WAJ72147.1"/>
    </source>
</evidence>
<gene>
    <name evidence="5" type="ORF">OLW01_17865</name>
</gene>
<comment type="similarity">
    <text evidence="1">Belongs to the carbohydrate kinase PfkB family.</text>
</comment>
<dbReference type="SUPFAM" id="SSF53613">
    <property type="entry name" value="Ribokinase-like"/>
    <property type="match status" value="1"/>
</dbReference>